<name>M1Q2J9_9ZZZZ</name>
<dbReference type="PANTHER" id="PTHR11078:SF3">
    <property type="entry name" value="ANTITERMINATION NUSB DOMAIN-CONTAINING PROTEIN"/>
    <property type="match status" value="1"/>
</dbReference>
<evidence type="ECO:0000256" key="3">
    <source>
        <dbReference type="ARBA" id="ARBA00022884"/>
    </source>
</evidence>
<dbReference type="NCBIfam" id="TIGR01951">
    <property type="entry name" value="nusB"/>
    <property type="match status" value="1"/>
</dbReference>
<evidence type="ECO:0000256" key="2">
    <source>
        <dbReference type="ARBA" id="ARBA00022814"/>
    </source>
</evidence>
<protein>
    <submittedName>
        <fullName evidence="7">NusB antitermination factor</fullName>
    </submittedName>
</protein>
<sequence>MQRREAREEILKALYGSEFKAGKNDSIDDRLVENDPGEQEPFVREMYQGTLDQKEEIDRMISEFAVGWEVDRLAFLDRNILRMALYELLYYEDTPAEVVMNEAIELAKEYGTENAPKFINGILDKIWKERQDTEGELSS</sequence>
<dbReference type="Pfam" id="PF01029">
    <property type="entry name" value="NusB"/>
    <property type="match status" value="1"/>
</dbReference>
<proteinExistence type="inferred from homology"/>
<evidence type="ECO:0000313" key="7">
    <source>
        <dbReference type="EMBL" id="AGF93467.1"/>
    </source>
</evidence>
<dbReference type="GO" id="GO:0006353">
    <property type="term" value="P:DNA-templated transcription termination"/>
    <property type="evidence" value="ECO:0007669"/>
    <property type="project" value="InterPro"/>
</dbReference>
<evidence type="ECO:0000259" key="6">
    <source>
        <dbReference type="Pfam" id="PF01029"/>
    </source>
</evidence>
<keyword evidence="3" id="KW-0694">RNA-binding</keyword>
<feature type="domain" description="NusB/RsmB/TIM44" evidence="6">
    <location>
        <begin position="4"/>
        <end position="126"/>
    </location>
</feature>
<keyword evidence="4" id="KW-0805">Transcription regulation</keyword>
<dbReference type="AlphaFoldDB" id="M1Q2J9"/>
<evidence type="ECO:0000256" key="4">
    <source>
        <dbReference type="ARBA" id="ARBA00023015"/>
    </source>
</evidence>
<reference evidence="7" key="1">
    <citation type="journal article" date="2013" name="Syst. Appl. Microbiol.">
        <title>New insights into the archaeal diversity of a hypersaline microbial mat obtained by a metagenomic approach.</title>
        <authorList>
            <person name="Lopez-Lopez A."/>
            <person name="Richter M."/>
            <person name="Pena A."/>
            <person name="Tamames J."/>
            <person name="Rossello-Mora R."/>
        </authorList>
    </citation>
    <scope>NUCLEOTIDE SEQUENCE</scope>
</reference>
<dbReference type="GO" id="GO:0031564">
    <property type="term" value="P:transcription antitermination"/>
    <property type="evidence" value="ECO:0007669"/>
    <property type="project" value="UniProtKB-KW"/>
</dbReference>
<dbReference type="SUPFAM" id="SSF48013">
    <property type="entry name" value="NusB-like"/>
    <property type="match status" value="1"/>
</dbReference>
<dbReference type="Gene3D" id="1.10.940.10">
    <property type="entry name" value="NusB-like"/>
    <property type="match status" value="1"/>
</dbReference>
<dbReference type="PANTHER" id="PTHR11078">
    <property type="entry name" value="N UTILIZATION SUBSTANCE PROTEIN B-RELATED"/>
    <property type="match status" value="1"/>
</dbReference>
<dbReference type="HAMAP" id="MF_00073">
    <property type="entry name" value="NusB"/>
    <property type="match status" value="1"/>
</dbReference>
<accession>M1Q2J9</accession>
<dbReference type="InterPro" id="IPR011605">
    <property type="entry name" value="NusB_fam"/>
</dbReference>
<dbReference type="GO" id="GO:0003723">
    <property type="term" value="F:RNA binding"/>
    <property type="evidence" value="ECO:0007669"/>
    <property type="project" value="UniProtKB-KW"/>
</dbReference>
<evidence type="ECO:0000256" key="1">
    <source>
        <dbReference type="ARBA" id="ARBA00005952"/>
    </source>
</evidence>
<keyword evidence="2" id="KW-0889">Transcription antitermination</keyword>
<gene>
    <name evidence="7" type="ORF">FLSS-27_0016</name>
</gene>
<dbReference type="InterPro" id="IPR006027">
    <property type="entry name" value="NusB_RsmB_TIM44"/>
</dbReference>
<keyword evidence="5" id="KW-0804">Transcription</keyword>
<comment type="similarity">
    <text evidence="1">Belongs to the NusB family.</text>
</comment>
<dbReference type="InterPro" id="IPR035926">
    <property type="entry name" value="NusB-like_sf"/>
</dbReference>
<organism evidence="7">
    <name type="scientific">uncultured organism</name>
    <dbReference type="NCBI Taxonomy" id="155900"/>
    <lineage>
        <taxon>unclassified sequences</taxon>
        <taxon>environmental samples</taxon>
    </lineage>
</organism>
<dbReference type="EMBL" id="JX684093">
    <property type="protein sequence ID" value="AGF93467.1"/>
    <property type="molecule type" value="Genomic_DNA"/>
</dbReference>
<evidence type="ECO:0000256" key="5">
    <source>
        <dbReference type="ARBA" id="ARBA00023163"/>
    </source>
</evidence>